<gene>
    <name evidence="1" type="ORF">DHETER_LOCUS14592</name>
</gene>
<evidence type="ECO:0000313" key="1">
    <source>
        <dbReference type="EMBL" id="CAG8750268.1"/>
    </source>
</evidence>
<evidence type="ECO:0000313" key="2">
    <source>
        <dbReference type="Proteomes" id="UP000789702"/>
    </source>
</evidence>
<accession>A0ACA9QIT3</accession>
<name>A0ACA9QIT3_9GLOM</name>
<feature type="non-terminal residue" evidence="1">
    <location>
        <position position="214"/>
    </location>
</feature>
<reference evidence="1" key="1">
    <citation type="submission" date="2021-06" db="EMBL/GenBank/DDBJ databases">
        <authorList>
            <person name="Kallberg Y."/>
            <person name="Tangrot J."/>
            <person name="Rosling A."/>
        </authorList>
    </citation>
    <scope>NUCLEOTIDE SEQUENCE</scope>
    <source>
        <strain evidence="1">IL203A</strain>
    </source>
</reference>
<feature type="non-terminal residue" evidence="1">
    <location>
        <position position="1"/>
    </location>
</feature>
<keyword evidence="2" id="KW-1185">Reference proteome</keyword>
<organism evidence="1 2">
    <name type="scientific">Dentiscutata heterogama</name>
    <dbReference type="NCBI Taxonomy" id="1316150"/>
    <lineage>
        <taxon>Eukaryota</taxon>
        <taxon>Fungi</taxon>
        <taxon>Fungi incertae sedis</taxon>
        <taxon>Mucoromycota</taxon>
        <taxon>Glomeromycotina</taxon>
        <taxon>Glomeromycetes</taxon>
        <taxon>Diversisporales</taxon>
        <taxon>Gigasporaceae</taxon>
        <taxon>Dentiscutata</taxon>
    </lineage>
</organism>
<protein>
    <submittedName>
        <fullName evidence="1">5790_t:CDS:1</fullName>
    </submittedName>
</protein>
<dbReference type="EMBL" id="CAJVPU010045798">
    <property type="protein sequence ID" value="CAG8750268.1"/>
    <property type="molecule type" value="Genomic_DNA"/>
</dbReference>
<comment type="caution">
    <text evidence="1">The sequence shown here is derived from an EMBL/GenBank/DDBJ whole genome shotgun (WGS) entry which is preliminary data.</text>
</comment>
<dbReference type="Proteomes" id="UP000789702">
    <property type="component" value="Unassembled WGS sequence"/>
</dbReference>
<proteinExistence type="predicted"/>
<sequence>TNVIDWDLAYKALIKDAEVDPNERGLYEGRAFLVYYKRYGYIPYLEKFLGIYAYCPCSRTMEYSANDYSISLVSKELGKYDDYIKYRKRARNWEKLWNFDKIFNGTKGFIMPRYKNGTYRDLNVLKEAGSYYPYYEGSAWEYSLDVPFDVKRLIELIGGQKIFEERLDKTFSDKSYQTGYYNIGNEPDFFHICLYHFIGKQYKSVDVIRDILRT</sequence>